<dbReference type="EMBL" id="CADCXU010028252">
    <property type="protein sequence ID" value="CAB0014944.1"/>
    <property type="molecule type" value="Genomic_DNA"/>
</dbReference>
<accession>A0A6H5HB76</accession>
<dbReference type="AlphaFoldDB" id="A0A6H5HB76"/>
<keyword evidence="3" id="KW-1185">Reference proteome</keyword>
<organism evidence="2 3">
    <name type="scientific">Nesidiocoris tenuis</name>
    <dbReference type="NCBI Taxonomy" id="355587"/>
    <lineage>
        <taxon>Eukaryota</taxon>
        <taxon>Metazoa</taxon>
        <taxon>Ecdysozoa</taxon>
        <taxon>Arthropoda</taxon>
        <taxon>Hexapoda</taxon>
        <taxon>Insecta</taxon>
        <taxon>Pterygota</taxon>
        <taxon>Neoptera</taxon>
        <taxon>Paraneoptera</taxon>
        <taxon>Hemiptera</taxon>
        <taxon>Heteroptera</taxon>
        <taxon>Panheteroptera</taxon>
        <taxon>Cimicomorpha</taxon>
        <taxon>Miridae</taxon>
        <taxon>Dicyphina</taxon>
        <taxon>Nesidiocoris</taxon>
    </lineage>
</organism>
<sequence length="168" mass="18920">MQLKNIFKFTKMTLYSIFNQVQVPGYVLCEFSLITEVVPGVPCRPQGNPNRTLPAKYLFRCPLNLQMRHFYLKSLLSASNCHRHTTFLHNEHILHLLLRLMPHLHSKIAPSSPGGIFLPKNQNAVPGFSPEVGSCPGRALPQGDSPKSNNPHQIPQPNFRPRSTFSPS</sequence>
<feature type="region of interest" description="Disordered" evidence="1">
    <location>
        <begin position="128"/>
        <end position="168"/>
    </location>
</feature>
<evidence type="ECO:0000313" key="3">
    <source>
        <dbReference type="Proteomes" id="UP000479000"/>
    </source>
</evidence>
<evidence type="ECO:0000256" key="1">
    <source>
        <dbReference type="SAM" id="MobiDB-lite"/>
    </source>
</evidence>
<name>A0A6H5HB76_9HEMI</name>
<protein>
    <submittedName>
        <fullName evidence="2">Uncharacterized protein</fullName>
    </submittedName>
</protein>
<dbReference type="Proteomes" id="UP000479000">
    <property type="component" value="Unassembled WGS sequence"/>
</dbReference>
<proteinExistence type="predicted"/>
<feature type="compositionally biased region" description="Polar residues" evidence="1">
    <location>
        <begin position="145"/>
        <end position="168"/>
    </location>
</feature>
<evidence type="ECO:0000313" key="2">
    <source>
        <dbReference type="EMBL" id="CAB0014944.1"/>
    </source>
</evidence>
<gene>
    <name evidence="2" type="ORF">NTEN_LOCUS19344</name>
</gene>
<reference evidence="2 3" key="1">
    <citation type="submission" date="2020-02" db="EMBL/GenBank/DDBJ databases">
        <authorList>
            <person name="Ferguson B K."/>
        </authorList>
    </citation>
    <scope>NUCLEOTIDE SEQUENCE [LARGE SCALE GENOMIC DNA]</scope>
</reference>
<feature type="non-terminal residue" evidence="2">
    <location>
        <position position="168"/>
    </location>
</feature>